<dbReference type="GO" id="GO:0055085">
    <property type="term" value="P:transmembrane transport"/>
    <property type="evidence" value="ECO:0007669"/>
    <property type="project" value="InterPro"/>
</dbReference>
<dbReference type="GO" id="GO:0031992">
    <property type="term" value="F:energy transducer activity"/>
    <property type="evidence" value="ECO:0007669"/>
    <property type="project" value="TreeGrafter"/>
</dbReference>
<dbReference type="OrthoDB" id="8724624at2"/>
<proteinExistence type="inferred from homology"/>
<dbReference type="PROSITE" id="PS52015">
    <property type="entry name" value="TONB_CTD"/>
    <property type="match status" value="1"/>
</dbReference>
<keyword evidence="14" id="KW-1185">Reference proteome</keyword>
<evidence type="ECO:0000313" key="11">
    <source>
        <dbReference type="EMBL" id="GGC01484.1"/>
    </source>
</evidence>
<keyword evidence="3" id="KW-0813">Transport</keyword>
<dbReference type="Proteomes" id="UP000622638">
    <property type="component" value="Unassembled WGS sequence"/>
</dbReference>
<evidence type="ECO:0000313" key="13">
    <source>
        <dbReference type="Proteomes" id="UP000430634"/>
    </source>
</evidence>
<evidence type="ECO:0000256" key="7">
    <source>
        <dbReference type="ARBA" id="ARBA00022927"/>
    </source>
</evidence>
<evidence type="ECO:0000256" key="2">
    <source>
        <dbReference type="ARBA" id="ARBA00006555"/>
    </source>
</evidence>
<evidence type="ECO:0000259" key="10">
    <source>
        <dbReference type="PROSITE" id="PS52015"/>
    </source>
</evidence>
<comment type="similarity">
    <text evidence="2">Belongs to the TonB family.</text>
</comment>
<evidence type="ECO:0000256" key="4">
    <source>
        <dbReference type="ARBA" id="ARBA00022475"/>
    </source>
</evidence>
<dbReference type="GO" id="GO:0098797">
    <property type="term" value="C:plasma membrane protein complex"/>
    <property type="evidence" value="ECO:0007669"/>
    <property type="project" value="TreeGrafter"/>
</dbReference>
<reference evidence="12 13" key="3">
    <citation type="submission" date="2019-11" db="EMBL/GenBank/DDBJ databases">
        <title>Type strains purchased from KCTC, JCM and DSMZ.</title>
        <authorList>
            <person name="Lu H."/>
        </authorList>
    </citation>
    <scope>NUCLEOTIDE SEQUENCE [LARGE SCALE GENOMIC DNA]</scope>
    <source>
        <strain evidence="12 13">KCTC 52429</strain>
    </source>
</reference>
<dbReference type="Proteomes" id="UP000430634">
    <property type="component" value="Unassembled WGS sequence"/>
</dbReference>
<keyword evidence="9" id="KW-0472">Membrane</keyword>
<evidence type="ECO:0000256" key="5">
    <source>
        <dbReference type="ARBA" id="ARBA00022519"/>
    </source>
</evidence>
<keyword evidence="5" id="KW-0997">Cell inner membrane</keyword>
<evidence type="ECO:0000256" key="8">
    <source>
        <dbReference type="ARBA" id="ARBA00022989"/>
    </source>
</evidence>
<evidence type="ECO:0000313" key="14">
    <source>
        <dbReference type="Proteomes" id="UP000622638"/>
    </source>
</evidence>
<sequence>MTHPTFQSARITRARWHQTFISVGILAFLSACSAQQKSASPAENNTATAVPAPKLRSAMPQMPCKKPVWPREAERQQLTGTVTMKFLIDPEGKVLEKEILKSSGHPSLDVAALDGTARCKLQVAPQGGEPKNEWVVLQYVWTFD</sequence>
<gene>
    <name evidence="11" type="ORF">GCM10011572_24250</name>
    <name evidence="12" type="ORF">GM672_19025</name>
</gene>
<evidence type="ECO:0000256" key="9">
    <source>
        <dbReference type="ARBA" id="ARBA00023136"/>
    </source>
</evidence>
<dbReference type="Gene3D" id="3.30.1150.10">
    <property type="match status" value="1"/>
</dbReference>
<dbReference type="EMBL" id="WNKZ01000062">
    <property type="protein sequence ID" value="MTV54826.1"/>
    <property type="molecule type" value="Genomic_DNA"/>
</dbReference>
<feature type="domain" description="TonB C-terminal" evidence="10">
    <location>
        <begin position="54"/>
        <end position="144"/>
    </location>
</feature>
<organism evidence="12 13">
    <name type="scientific">Pseudoduganella buxea</name>
    <dbReference type="NCBI Taxonomy" id="1949069"/>
    <lineage>
        <taxon>Bacteria</taxon>
        <taxon>Pseudomonadati</taxon>
        <taxon>Pseudomonadota</taxon>
        <taxon>Betaproteobacteria</taxon>
        <taxon>Burkholderiales</taxon>
        <taxon>Oxalobacteraceae</taxon>
        <taxon>Telluria group</taxon>
        <taxon>Pseudoduganella</taxon>
    </lineage>
</organism>
<dbReference type="Pfam" id="PF03544">
    <property type="entry name" value="TonB_C"/>
    <property type="match status" value="1"/>
</dbReference>
<keyword evidence="4" id="KW-1003">Cell membrane</keyword>
<evidence type="ECO:0000313" key="12">
    <source>
        <dbReference type="EMBL" id="MTV54826.1"/>
    </source>
</evidence>
<reference evidence="11" key="1">
    <citation type="journal article" date="2014" name="Int. J. Syst. Evol. Microbiol.">
        <title>Complete genome of a new Firmicutes species belonging to the dominant human colonic microbiota ('Ruminococcus bicirculans') reveals two chromosomes and a selective capacity to utilize plant glucans.</title>
        <authorList>
            <consortium name="NISC Comparative Sequencing Program"/>
            <person name="Wegmann U."/>
            <person name="Louis P."/>
            <person name="Goesmann A."/>
            <person name="Henrissat B."/>
            <person name="Duncan S.H."/>
            <person name="Flint H.J."/>
        </authorList>
    </citation>
    <scope>NUCLEOTIDE SEQUENCE</scope>
    <source>
        <strain evidence="11">CGMCC 1.15931</strain>
    </source>
</reference>
<keyword evidence="6" id="KW-0812">Transmembrane</keyword>
<protein>
    <submittedName>
        <fullName evidence="12">TonB family protein</fullName>
    </submittedName>
</protein>
<name>A0A6I3T251_9BURK</name>
<evidence type="ECO:0000256" key="3">
    <source>
        <dbReference type="ARBA" id="ARBA00022448"/>
    </source>
</evidence>
<dbReference type="NCBIfam" id="TIGR01352">
    <property type="entry name" value="tonB_Cterm"/>
    <property type="match status" value="1"/>
</dbReference>
<dbReference type="EMBL" id="BMKG01000009">
    <property type="protein sequence ID" value="GGC01484.1"/>
    <property type="molecule type" value="Genomic_DNA"/>
</dbReference>
<evidence type="ECO:0000256" key="1">
    <source>
        <dbReference type="ARBA" id="ARBA00004383"/>
    </source>
</evidence>
<comment type="caution">
    <text evidence="12">The sequence shown here is derived from an EMBL/GenBank/DDBJ whole genome shotgun (WGS) entry which is preliminary data.</text>
</comment>
<dbReference type="InterPro" id="IPR006260">
    <property type="entry name" value="TonB/TolA_C"/>
</dbReference>
<dbReference type="GO" id="GO:0015031">
    <property type="term" value="P:protein transport"/>
    <property type="evidence" value="ECO:0007669"/>
    <property type="project" value="UniProtKB-KW"/>
</dbReference>
<dbReference type="SUPFAM" id="SSF74653">
    <property type="entry name" value="TolA/TonB C-terminal domain"/>
    <property type="match status" value="1"/>
</dbReference>
<keyword evidence="8" id="KW-1133">Transmembrane helix</keyword>
<dbReference type="InterPro" id="IPR051045">
    <property type="entry name" value="TonB-dependent_transducer"/>
</dbReference>
<comment type="subcellular location">
    <subcellularLocation>
        <location evidence="1">Cell inner membrane</location>
        <topology evidence="1">Single-pass membrane protein</topology>
        <orientation evidence="1">Periplasmic side</orientation>
    </subcellularLocation>
</comment>
<dbReference type="InterPro" id="IPR037682">
    <property type="entry name" value="TonB_C"/>
</dbReference>
<reference evidence="14" key="2">
    <citation type="journal article" date="2019" name="Int. J. Syst. Evol. Microbiol.">
        <title>The Global Catalogue of Microorganisms (GCM) 10K type strain sequencing project: providing services to taxonomists for standard genome sequencing and annotation.</title>
        <authorList>
            <consortium name="The Broad Institute Genomics Platform"/>
            <consortium name="The Broad Institute Genome Sequencing Center for Infectious Disease"/>
            <person name="Wu L."/>
            <person name="Ma J."/>
        </authorList>
    </citation>
    <scope>NUCLEOTIDE SEQUENCE [LARGE SCALE GENOMIC DNA]</scope>
    <source>
        <strain evidence="14">CGMCC 1.15931</strain>
    </source>
</reference>
<dbReference type="RefSeq" id="WP_155472108.1">
    <property type="nucleotide sequence ID" value="NZ_BMKG01000009.1"/>
</dbReference>
<keyword evidence="7" id="KW-0653">Protein transport</keyword>
<dbReference type="PANTHER" id="PTHR33446">
    <property type="entry name" value="PROTEIN TONB-RELATED"/>
    <property type="match status" value="1"/>
</dbReference>
<dbReference type="AlphaFoldDB" id="A0A6I3T251"/>
<dbReference type="PANTHER" id="PTHR33446:SF2">
    <property type="entry name" value="PROTEIN TONB"/>
    <property type="match status" value="1"/>
</dbReference>
<accession>A0A6I3T251</accession>
<reference evidence="11" key="4">
    <citation type="submission" date="2024-05" db="EMBL/GenBank/DDBJ databases">
        <authorList>
            <person name="Sun Q."/>
            <person name="Zhou Y."/>
        </authorList>
    </citation>
    <scope>NUCLEOTIDE SEQUENCE</scope>
    <source>
        <strain evidence="11">CGMCC 1.15931</strain>
    </source>
</reference>
<evidence type="ECO:0000256" key="6">
    <source>
        <dbReference type="ARBA" id="ARBA00022692"/>
    </source>
</evidence>